<dbReference type="GO" id="GO:0005655">
    <property type="term" value="C:nucleolar ribonuclease P complex"/>
    <property type="evidence" value="ECO:0007669"/>
    <property type="project" value="InterPro"/>
</dbReference>
<dbReference type="PANTHER" id="PTHR22731:SF3">
    <property type="entry name" value="RIBONUCLEASES P_MRP PROTEIN SUBUNIT POP1"/>
    <property type="match status" value="1"/>
</dbReference>
<keyword evidence="4" id="KW-1185">Reference proteome</keyword>
<dbReference type="STRING" id="336722.F9XNB3"/>
<dbReference type="RefSeq" id="XP_003848408.1">
    <property type="nucleotide sequence ID" value="XM_003848360.1"/>
</dbReference>
<dbReference type="InterPro" id="IPR039182">
    <property type="entry name" value="Pop1"/>
</dbReference>
<feature type="region of interest" description="Disordered" evidence="1">
    <location>
        <begin position="46"/>
        <end position="69"/>
    </location>
</feature>
<dbReference type="AlphaFoldDB" id="F9XNB3"/>
<evidence type="ECO:0000256" key="1">
    <source>
        <dbReference type="SAM" id="MobiDB-lite"/>
    </source>
</evidence>
<dbReference type="Pfam" id="PF22770">
    <property type="entry name" value="POP1_C"/>
    <property type="match status" value="1"/>
</dbReference>
<evidence type="ECO:0000259" key="2">
    <source>
        <dbReference type="Pfam" id="PF22770"/>
    </source>
</evidence>
<dbReference type="GO" id="GO:0000172">
    <property type="term" value="C:ribonuclease MRP complex"/>
    <property type="evidence" value="ECO:0007669"/>
    <property type="project" value="InterPro"/>
</dbReference>
<feature type="domain" description="POP1 C-terminal" evidence="2">
    <location>
        <begin position="99"/>
        <end position="247"/>
    </location>
</feature>
<dbReference type="GeneID" id="13396258"/>
<dbReference type="OrthoDB" id="442863at2759"/>
<protein>
    <recommendedName>
        <fullName evidence="2">POP1 C-terminal domain-containing protein</fullName>
    </recommendedName>
</protein>
<evidence type="ECO:0000313" key="4">
    <source>
        <dbReference type="Proteomes" id="UP000008062"/>
    </source>
</evidence>
<sequence>MAQSIRAMRRPKSKRVNWDTVDIGNGEKGELGEGWACDWKRLTTDFEPAKDQPSTGNTGAEVGDAPADRPNIEHCTLADARAYLQSTAQSDSRPWPSNCLVTVRVDLLNRGVPTACARIYRLPTGPKNSELRKQWLALHPKNQVKQRGPKHGLPRLPKDAPAHLVQRRLVRSLIEPPKVGEDAYPVCPSEEDLIGFVTTGNYHLGEGQGTDIGSILLERVRGDGEENRLCIVRNAGTGIGRLARWDLV</sequence>
<organism evidence="3 4">
    <name type="scientific">Zymoseptoria tritici (strain CBS 115943 / IPO323)</name>
    <name type="common">Speckled leaf blotch fungus</name>
    <name type="synonym">Septoria tritici</name>
    <dbReference type="NCBI Taxonomy" id="336722"/>
    <lineage>
        <taxon>Eukaryota</taxon>
        <taxon>Fungi</taxon>
        <taxon>Dikarya</taxon>
        <taxon>Ascomycota</taxon>
        <taxon>Pezizomycotina</taxon>
        <taxon>Dothideomycetes</taxon>
        <taxon>Dothideomycetidae</taxon>
        <taxon>Mycosphaerellales</taxon>
        <taxon>Mycosphaerellaceae</taxon>
        <taxon>Zymoseptoria</taxon>
    </lineage>
</organism>
<dbReference type="InParanoid" id="F9XNB3"/>
<dbReference type="PANTHER" id="PTHR22731">
    <property type="entry name" value="RIBONUCLEASES P/MRP PROTEIN SUBUNIT POP1"/>
    <property type="match status" value="1"/>
</dbReference>
<dbReference type="Proteomes" id="UP000008062">
    <property type="component" value="Chromosome 11"/>
</dbReference>
<dbReference type="InterPro" id="IPR055079">
    <property type="entry name" value="POP1_C"/>
</dbReference>
<dbReference type="HOGENOM" id="CLU_1120856_0_0_1"/>
<dbReference type="EMBL" id="CM001206">
    <property type="protein sequence ID" value="EGP83384.1"/>
    <property type="molecule type" value="Genomic_DNA"/>
</dbReference>
<reference evidence="3 4" key="1">
    <citation type="journal article" date="2011" name="PLoS Genet.">
        <title>Finished genome of the fungal wheat pathogen Mycosphaerella graminicola reveals dispensome structure, chromosome plasticity, and stealth pathogenesis.</title>
        <authorList>
            <person name="Goodwin S.B."/>
            <person name="Ben M'barek S."/>
            <person name="Dhillon B."/>
            <person name="Wittenberg A.H.J."/>
            <person name="Crane C.F."/>
            <person name="Hane J.K."/>
            <person name="Foster A.J."/>
            <person name="Van der Lee T.A.J."/>
            <person name="Grimwood J."/>
            <person name="Aerts A."/>
            <person name="Antoniw J."/>
            <person name="Bailey A."/>
            <person name="Bluhm B."/>
            <person name="Bowler J."/>
            <person name="Bristow J."/>
            <person name="van der Burgt A."/>
            <person name="Canto-Canche B."/>
            <person name="Churchill A.C.L."/>
            <person name="Conde-Ferraez L."/>
            <person name="Cools H.J."/>
            <person name="Coutinho P.M."/>
            <person name="Csukai M."/>
            <person name="Dehal P."/>
            <person name="De Wit P."/>
            <person name="Donzelli B."/>
            <person name="van de Geest H.C."/>
            <person name="van Ham R.C.H.J."/>
            <person name="Hammond-Kosack K.E."/>
            <person name="Henrissat B."/>
            <person name="Kilian A."/>
            <person name="Kobayashi A.K."/>
            <person name="Koopmann E."/>
            <person name="Kourmpetis Y."/>
            <person name="Kuzniar A."/>
            <person name="Lindquist E."/>
            <person name="Lombard V."/>
            <person name="Maliepaard C."/>
            <person name="Martins N."/>
            <person name="Mehrabi R."/>
            <person name="Nap J.P.H."/>
            <person name="Ponomarenko A."/>
            <person name="Rudd J.J."/>
            <person name="Salamov A."/>
            <person name="Schmutz J."/>
            <person name="Schouten H.J."/>
            <person name="Shapiro H."/>
            <person name="Stergiopoulos I."/>
            <person name="Torriani S.F.F."/>
            <person name="Tu H."/>
            <person name="de Vries R.P."/>
            <person name="Waalwijk C."/>
            <person name="Ware S.B."/>
            <person name="Wiebenga A."/>
            <person name="Zwiers L.-H."/>
            <person name="Oliver R.P."/>
            <person name="Grigoriev I.V."/>
            <person name="Kema G.H.J."/>
        </authorList>
    </citation>
    <scope>NUCLEOTIDE SEQUENCE [LARGE SCALE GENOMIC DNA]</scope>
    <source>
        <strain evidence="4">CBS 115943 / IPO323</strain>
    </source>
</reference>
<name>F9XNB3_ZYMTI</name>
<evidence type="ECO:0000313" key="3">
    <source>
        <dbReference type="EMBL" id="EGP83384.1"/>
    </source>
</evidence>
<dbReference type="GO" id="GO:0001682">
    <property type="term" value="P:tRNA 5'-leader removal"/>
    <property type="evidence" value="ECO:0007669"/>
    <property type="project" value="InterPro"/>
</dbReference>
<proteinExistence type="predicted"/>
<gene>
    <name evidence="3" type="ORF">MYCGRDRAFT_96729</name>
</gene>
<accession>F9XNB3</accession>
<dbReference type="VEuPathDB" id="FungiDB:ZTRI_11.356"/>
<dbReference type="eggNOG" id="KOG3322">
    <property type="taxonomic scope" value="Eukaryota"/>
</dbReference>
<dbReference type="KEGG" id="ztr:MYCGRDRAFT_96729"/>